<keyword evidence="2" id="KW-1185">Reference proteome</keyword>
<dbReference type="Proteomes" id="UP000174965">
    <property type="component" value="Segment"/>
</dbReference>
<dbReference type="EMBL" id="JN227533">
    <property type="protein sequence ID" value="AEQ32178.1"/>
    <property type="molecule type" value="Genomic_DNA"/>
</dbReference>
<gene>
    <name evidence="1" type="ORF">cy98</name>
</gene>
<sequence length="107" mass="11500">MSRVVKLSLGIRASHVIVMEPDHVRQGFVSELRVGDVFQEIARKQVLVPVFACNGTEYMVIIGQLHTKQGNGTVKASFFGYQKLALRVLGEGAGGVGVGGFQGRAQT</sequence>
<accession>G8H1A4</accession>
<organism evidence="1 2">
    <name type="scientific">macacine betaherpesvirus 8</name>
    <dbReference type="NCBI Taxonomy" id="2560567"/>
    <lineage>
        <taxon>Viruses</taxon>
        <taxon>Duplodnaviria</taxon>
        <taxon>Heunggongvirae</taxon>
        <taxon>Peploviricota</taxon>
        <taxon>Herviviricetes</taxon>
        <taxon>Herpesvirales</taxon>
        <taxon>Orthoherpesviridae</taxon>
        <taxon>Betaherpesvirinae</taxon>
        <taxon>Cytomegalovirus</taxon>
        <taxon>Cytomegalovirus macacinebeta8</taxon>
    </lineage>
</organism>
<name>G8H1A4_9BETA</name>
<reference evidence="1 2" key="1">
    <citation type="journal article" date="2011" name="J. Virol.">
        <title>Genomic sequencing and characterization of cynomolgus macaque cytomegalovirus.</title>
        <authorList>
            <person name="Marsh A.K."/>
            <person name="Willer D.O."/>
            <person name="Ambagala A.P."/>
            <person name="Dzamba M."/>
            <person name="Chan J.K."/>
            <person name="Pilon R."/>
            <person name="Fournier J."/>
            <person name="Sandstrom P."/>
            <person name="Brudno M."/>
            <person name="Macdonald K.S."/>
        </authorList>
    </citation>
    <scope>NUCLEOTIDE SEQUENCE [LARGE SCALE GENOMIC DNA]</scope>
    <source>
        <strain evidence="1 2">Ottawa</strain>
    </source>
</reference>
<proteinExistence type="predicted"/>
<evidence type="ECO:0000313" key="2">
    <source>
        <dbReference type="Proteomes" id="UP000174965"/>
    </source>
</evidence>
<protein>
    <submittedName>
        <fullName evidence="1">Uncharacterized protein</fullName>
    </submittedName>
</protein>
<evidence type="ECO:0000313" key="1">
    <source>
        <dbReference type="EMBL" id="AEQ32178.1"/>
    </source>
</evidence>